<dbReference type="PANTHER" id="PTHR18964:SF149">
    <property type="entry name" value="BIFUNCTIONAL UDP-N-ACETYLGLUCOSAMINE 2-EPIMERASE_N-ACETYLMANNOSAMINE KINASE"/>
    <property type="match status" value="1"/>
</dbReference>
<gene>
    <name evidence="3" type="ORF">FY550_16175</name>
</gene>
<dbReference type="InterPro" id="IPR000835">
    <property type="entry name" value="HTH_MarR-typ"/>
</dbReference>
<dbReference type="Gene3D" id="3.30.420.40">
    <property type="match status" value="2"/>
</dbReference>
<dbReference type="Proteomes" id="UP000322553">
    <property type="component" value="Chromosome"/>
</dbReference>
<dbReference type="EMBL" id="CP043420">
    <property type="protein sequence ID" value="QEL12525.1"/>
    <property type="molecule type" value="Genomic_DNA"/>
</dbReference>
<dbReference type="AlphaFoldDB" id="A0A1S1NT92"/>
<sequence>MTGPLRSHHGGDLGFLKRHNRSVILETVRRAPGVTRADVAVRTGLTKATVGAIVQELLNREWLREGALQQSGGGRPGRSLHPDASRHVLLGVDIGVKSLRLIACSLTGEPLIQHHIEQVPTTPEETATTLTEHIRTMLADDAVRDRHCLGMGVTLPGPVSPDRPLLRLAPNLGWRDVPFLELLKPLLPQVTGHWLLDNEANAAAFGEYYFHPGLLPDSLVYLSASTGIGSGLVTGDGHVPIVSRGRGGLVGEIGHTILQPGGLYCHCGNRGCAETLVSGWAIRAALNIPADRSVAETLRPRLNEPEVALTLRRAGEALGMLLLNLHHTLNPPEIVIGGSLAGLGDALLAPALAYFEQHRNGLLDTTGQVTVRVLEDSTFTAARGAAAEVMARAVQAP</sequence>
<dbReference type="SUPFAM" id="SSF53067">
    <property type="entry name" value="Actin-like ATPase domain"/>
    <property type="match status" value="1"/>
</dbReference>
<dbReference type="Gene3D" id="1.10.10.10">
    <property type="entry name" value="Winged helix-like DNA-binding domain superfamily/Winged helix DNA-binding domain"/>
    <property type="match status" value="1"/>
</dbReference>
<dbReference type="SUPFAM" id="SSF46785">
    <property type="entry name" value="Winged helix' DNA-binding domain"/>
    <property type="match status" value="1"/>
</dbReference>
<evidence type="ECO:0000256" key="1">
    <source>
        <dbReference type="ARBA" id="ARBA00006479"/>
    </source>
</evidence>
<accession>A0A1S1NT92</accession>
<dbReference type="InterPro" id="IPR043129">
    <property type="entry name" value="ATPase_NBD"/>
</dbReference>
<dbReference type="InterPro" id="IPR036390">
    <property type="entry name" value="WH_DNA-bd_sf"/>
</dbReference>
<dbReference type="RefSeq" id="WP_070980011.1">
    <property type="nucleotide sequence ID" value="NZ_CP043420.1"/>
</dbReference>
<reference evidence="3 4" key="1">
    <citation type="submission" date="2019-08" db="EMBL/GenBank/DDBJ databases">
        <title>Complete genome sequence of Kushneria sp. YCWA18, a halophilic phosphate-solubilizing bacterium isolated from Daqiao saltern in China.</title>
        <authorList>
            <person name="Du G.-X."/>
            <person name="Qu L.-Y."/>
        </authorList>
    </citation>
    <scope>NUCLEOTIDE SEQUENCE [LARGE SCALE GENOMIC DNA]</scope>
    <source>
        <strain evidence="3 4">YCWA18</strain>
    </source>
</reference>
<evidence type="ECO:0000313" key="4">
    <source>
        <dbReference type="Proteomes" id="UP000322553"/>
    </source>
</evidence>
<organism evidence="3 4">
    <name type="scientific">Kushneria phosphatilytica</name>
    <dbReference type="NCBI Taxonomy" id="657387"/>
    <lineage>
        <taxon>Bacteria</taxon>
        <taxon>Pseudomonadati</taxon>
        <taxon>Pseudomonadota</taxon>
        <taxon>Gammaproteobacteria</taxon>
        <taxon>Oceanospirillales</taxon>
        <taxon>Halomonadaceae</taxon>
        <taxon>Kushneria</taxon>
    </lineage>
</organism>
<name>A0A1S1NT92_9GAMM</name>
<dbReference type="OrthoDB" id="8595273at2"/>
<dbReference type="Pfam" id="PF12802">
    <property type="entry name" value="MarR_2"/>
    <property type="match status" value="1"/>
</dbReference>
<evidence type="ECO:0000313" key="3">
    <source>
        <dbReference type="EMBL" id="QEL12525.1"/>
    </source>
</evidence>
<comment type="similarity">
    <text evidence="1">Belongs to the ROK (NagC/XylR) family.</text>
</comment>
<dbReference type="STRING" id="657387.BH688_12375"/>
<keyword evidence="4" id="KW-1185">Reference proteome</keyword>
<feature type="domain" description="HTH marR-type" evidence="2">
    <location>
        <begin position="24"/>
        <end position="64"/>
    </location>
</feature>
<dbReference type="InterPro" id="IPR000600">
    <property type="entry name" value="ROK"/>
</dbReference>
<evidence type="ECO:0000259" key="2">
    <source>
        <dbReference type="Pfam" id="PF12802"/>
    </source>
</evidence>
<proteinExistence type="inferred from homology"/>
<dbReference type="InterPro" id="IPR036388">
    <property type="entry name" value="WH-like_DNA-bd_sf"/>
</dbReference>
<protein>
    <submittedName>
        <fullName evidence="3">ROK family protein</fullName>
    </submittedName>
</protein>
<dbReference type="KEGG" id="kuy:FY550_16175"/>
<dbReference type="PANTHER" id="PTHR18964">
    <property type="entry name" value="ROK (REPRESSOR, ORF, KINASE) FAMILY"/>
    <property type="match status" value="1"/>
</dbReference>
<dbReference type="Pfam" id="PF00480">
    <property type="entry name" value="ROK"/>
    <property type="match status" value="1"/>
</dbReference>